<keyword evidence="3" id="KW-1185">Reference proteome</keyword>
<dbReference type="Pfam" id="PF14529">
    <property type="entry name" value="Exo_endo_phos_2"/>
    <property type="match status" value="1"/>
</dbReference>
<name>A0A8C5C9I9_GADMO</name>
<evidence type="ECO:0000313" key="3">
    <source>
        <dbReference type="Proteomes" id="UP000694546"/>
    </source>
</evidence>
<dbReference type="InterPro" id="IPR043502">
    <property type="entry name" value="DNA/RNA_pol_sf"/>
</dbReference>
<feature type="domain" description="Reverse transcriptase" evidence="1">
    <location>
        <begin position="514"/>
        <end position="788"/>
    </location>
</feature>
<dbReference type="InterPro" id="IPR036691">
    <property type="entry name" value="Endo/exonu/phosph_ase_sf"/>
</dbReference>
<accession>A0A8C5C9I9</accession>
<sequence>MSKHGNFCIPAVTTKRVNKGKLRHTANLTNLIHISSKPKTTLKPINNTIRMGLLNVRSLNNKSFLVNDFITISKLDFMFLTETWLEQNNSATVLIETAPPNYNFFDACRSGKRGGGVAVIFKNDFQGKQMLFGDFPSFEYLCALLKCSPRVLLLIIYRPPTYSANFFDEFTELLSSISTDFDCLVITGDFNFHTDDLNDKCAKKLFTILDTFELSQHVKETTHCKGHTLDLVITKGLNVSDLSVTDPSLSDHFCVFFNIYFIPNIQTKSNTVKKRYINEESYVLFRTAISLLPPLNPCSADDLVENFNLKILKVMDVIAPYKVKTISGKQKAPWRKAASVTAQKKECRKVERIWRKTKLHIHHDIYKESLRAYNSDLKSARETFFSNIIKSNNNNAKTLFATVDRLTNPPTQIPPDLHSMQKCNEFAAFYTDKIEGIRRAINISTSNKNVGLPPCSGKSNMAGMACFNVIDSKTLVETVTQLKPSTCCLDSLPTNLFKNVFDCLAIDILQIVNNSLQSGNFPKALKTAVIKPLLKKRSLDTSIINNYRPISNLPFISKIIEKVVLQQLNHFLASTGCYDTFQSGFRPLHSTETALIKVVNDIRLNTDSGKTSILMLLDLSAAFDTVDQTILLDRLENLVGLSGTVLNWFRSYLQNRNYFVSIGDFVSESTNVMCGVPQGSILGPSLFNIYMLPLGQIMHNNNIDHHCYADDTQIYVSLSPNDYRPIDLLCQCIGQVKDWMCRNFLQLNEDKTEIIVFGAKTERLKVTQHLHSLSLKTSIKARNLGVIMDSDLHFESHIKSVTKSAYYHLKNVARLRGLMSTEDLQKLVHAFITSKLDYCNGLLTGLPKQTLRKLQLVQNAAARVLTKTKKFEHITPILKSLHWLPVGQRIDFKIMLLTYKSLHGLGPKYLTDMLPLHKPSRTLRSSETNLLIIPRVNTKHGKAGFSYYATNSWNKLPKDLRLAPTLSTFKTRLKTLMFALAFC</sequence>
<reference evidence="2" key="2">
    <citation type="submission" date="2025-09" db="UniProtKB">
        <authorList>
            <consortium name="Ensembl"/>
        </authorList>
    </citation>
    <scope>IDENTIFICATION</scope>
</reference>
<dbReference type="Ensembl" id="ENSGMOT00000046802.1">
    <property type="protein sequence ID" value="ENSGMOP00000057706.1"/>
    <property type="gene ID" value="ENSGMOG00000033586.1"/>
</dbReference>
<protein>
    <recommendedName>
        <fullName evidence="1">Reverse transcriptase domain-containing protein</fullName>
    </recommendedName>
</protein>
<dbReference type="PROSITE" id="PS50878">
    <property type="entry name" value="RT_POL"/>
    <property type="match status" value="1"/>
</dbReference>
<reference evidence="2" key="1">
    <citation type="submission" date="2025-08" db="UniProtKB">
        <authorList>
            <consortium name="Ensembl"/>
        </authorList>
    </citation>
    <scope>IDENTIFICATION</scope>
</reference>
<proteinExistence type="predicted"/>
<dbReference type="InterPro" id="IPR000477">
    <property type="entry name" value="RT_dom"/>
</dbReference>
<dbReference type="Gene3D" id="3.60.10.10">
    <property type="entry name" value="Endonuclease/exonuclease/phosphatase"/>
    <property type="match status" value="1"/>
</dbReference>
<dbReference type="InterPro" id="IPR005135">
    <property type="entry name" value="Endo/exonuclease/phosphatase"/>
</dbReference>
<dbReference type="Proteomes" id="UP000694546">
    <property type="component" value="Chromosome 12"/>
</dbReference>
<dbReference type="GeneTree" id="ENSGT01150000286986"/>
<organism evidence="2 3">
    <name type="scientific">Gadus morhua</name>
    <name type="common">Atlantic cod</name>
    <dbReference type="NCBI Taxonomy" id="8049"/>
    <lineage>
        <taxon>Eukaryota</taxon>
        <taxon>Metazoa</taxon>
        <taxon>Chordata</taxon>
        <taxon>Craniata</taxon>
        <taxon>Vertebrata</taxon>
        <taxon>Euteleostomi</taxon>
        <taxon>Actinopterygii</taxon>
        <taxon>Neopterygii</taxon>
        <taxon>Teleostei</taxon>
        <taxon>Neoteleostei</taxon>
        <taxon>Acanthomorphata</taxon>
        <taxon>Zeiogadaria</taxon>
        <taxon>Gadariae</taxon>
        <taxon>Gadiformes</taxon>
        <taxon>Gadoidei</taxon>
        <taxon>Gadidae</taxon>
        <taxon>Gadus</taxon>
    </lineage>
</organism>
<dbReference type="GO" id="GO:0003824">
    <property type="term" value="F:catalytic activity"/>
    <property type="evidence" value="ECO:0007669"/>
    <property type="project" value="InterPro"/>
</dbReference>
<dbReference type="Pfam" id="PF00078">
    <property type="entry name" value="RVT_1"/>
    <property type="match status" value="1"/>
</dbReference>
<evidence type="ECO:0000313" key="2">
    <source>
        <dbReference type="Ensembl" id="ENSGMOP00000057706.1"/>
    </source>
</evidence>
<dbReference type="SUPFAM" id="SSF56672">
    <property type="entry name" value="DNA/RNA polymerases"/>
    <property type="match status" value="1"/>
</dbReference>
<dbReference type="SUPFAM" id="SSF56219">
    <property type="entry name" value="DNase I-like"/>
    <property type="match status" value="1"/>
</dbReference>
<dbReference type="CDD" id="cd01650">
    <property type="entry name" value="RT_nLTR_like"/>
    <property type="match status" value="1"/>
</dbReference>
<dbReference type="AlphaFoldDB" id="A0A8C5C9I9"/>
<dbReference type="PANTHER" id="PTHR33332">
    <property type="entry name" value="REVERSE TRANSCRIPTASE DOMAIN-CONTAINING PROTEIN"/>
    <property type="match status" value="1"/>
</dbReference>
<evidence type="ECO:0000259" key="1">
    <source>
        <dbReference type="PROSITE" id="PS50878"/>
    </source>
</evidence>
<dbReference type="OMA" id="KSSISGX"/>